<evidence type="ECO:0000313" key="3">
    <source>
        <dbReference type="Proteomes" id="UP001316087"/>
    </source>
</evidence>
<accession>A0ABS9UFR3</accession>
<evidence type="ECO:0000313" key="2">
    <source>
        <dbReference type="EMBL" id="MCH7323193.1"/>
    </source>
</evidence>
<dbReference type="InterPro" id="IPR011437">
    <property type="entry name" value="DUF1540"/>
</dbReference>
<reference evidence="2 3" key="1">
    <citation type="submission" date="2022-03" db="EMBL/GenBank/DDBJ databases">
        <authorList>
            <person name="Jo J.-H."/>
            <person name="Im W.-T."/>
        </authorList>
    </citation>
    <scope>NUCLEOTIDE SEQUENCE [LARGE SCALE GENOMIC DNA]</scope>
    <source>
        <strain evidence="2 3">MA9</strain>
    </source>
</reference>
<evidence type="ECO:0000259" key="1">
    <source>
        <dbReference type="Pfam" id="PF07561"/>
    </source>
</evidence>
<comment type="caution">
    <text evidence="2">The sequence shown here is derived from an EMBL/GenBank/DDBJ whole genome shotgun (WGS) entry which is preliminary data.</text>
</comment>
<organism evidence="2 3">
    <name type="scientific">Solibacillus palustris</name>
    <dbReference type="NCBI Taxonomy" id="2908203"/>
    <lineage>
        <taxon>Bacteria</taxon>
        <taxon>Bacillati</taxon>
        <taxon>Bacillota</taxon>
        <taxon>Bacilli</taxon>
        <taxon>Bacillales</taxon>
        <taxon>Caryophanaceae</taxon>
        <taxon>Solibacillus</taxon>
    </lineage>
</organism>
<keyword evidence="3" id="KW-1185">Reference proteome</keyword>
<proteinExistence type="predicted"/>
<gene>
    <name evidence="2" type="ORF">LZ480_15050</name>
</gene>
<dbReference type="RefSeq" id="WP_241370365.1">
    <property type="nucleotide sequence ID" value="NZ_JAKZFC010000006.1"/>
</dbReference>
<sequence>MPIVEVKCTVENCYFHEPRNICGAEKIEIHADVRGKQHQQTEFSTDFDAHTKSVAAHSKDTCCKTFISKNDKRTNA</sequence>
<dbReference type="Pfam" id="PF07561">
    <property type="entry name" value="DUF1540"/>
    <property type="match status" value="1"/>
</dbReference>
<protein>
    <submittedName>
        <fullName evidence="2">DUF1540 domain-containing protein</fullName>
    </submittedName>
</protein>
<dbReference type="EMBL" id="JAKZFC010000006">
    <property type="protein sequence ID" value="MCH7323193.1"/>
    <property type="molecule type" value="Genomic_DNA"/>
</dbReference>
<dbReference type="Proteomes" id="UP001316087">
    <property type="component" value="Unassembled WGS sequence"/>
</dbReference>
<name>A0ABS9UFR3_9BACL</name>
<feature type="domain" description="DUF1540" evidence="1">
    <location>
        <begin position="6"/>
        <end position="66"/>
    </location>
</feature>